<feature type="domain" description="ERAP1-like C-terminal" evidence="10">
    <location>
        <begin position="498"/>
        <end position="815"/>
    </location>
</feature>
<feature type="domain" description="Peptidase M1 membrane alanine aminopeptidase" evidence="9">
    <location>
        <begin position="255"/>
        <end position="354"/>
    </location>
</feature>
<dbReference type="InterPro" id="IPR024571">
    <property type="entry name" value="ERAP1-like_C_dom"/>
</dbReference>
<dbReference type="Pfam" id="PF11838">
    <property type="entry name" value="ERAP1_C"/>
    <property type="match status" value="1"/>
</dbReference>
<dbReference type="PANTHER" id="PTHR11533:SF174">
    <property type="entry name" value="PUROMYCIN-SENSITIVE AMINOPEPTIDASE-RELATED"/>
    <property type="match status" value="1"/>
</dbReference>
<dbReference type="Gene3D" id="1.25.50.20">
    <property type="match status" value="1"/>
</dbReference>
<name>A0ABR1JQK6_9AGAR</name>
<dbReference type="EMBL" id="JBANRG010000009">
    <property type="protein sequence ID" value="KAK7463587.1"/>
    <property type="molecule type" value="Genomic_DNA"/>
</dbReference>
<dbReference type="Proteomes" id="UP001498398">
    <property type="component" value="Unassembled WGS sequence"/>
</dbReference>
<gene>
    <name evidence="12" type="primary">APE2_3</name>
    <name evidence="12" type="ORF">VKT23_006933</name>
</gene>
<evidence type="ECO:0000256" key="7">
    <source>
        <dbReference type="ARBA" id="ARBA00023049"/>
    </source>
</evidence>
<comment type="cofactor">
    <cofactor evidence="8">
        <name>Zn(2+)</name>
        <dbReference type="ChEBI" id="CHEBI:29105"/>
    </cofactor>
    <text evidence="8">Binds 1 zinc ion per subunit.</text>
</comment>
<dbReference type="PRINTS" id="PR00756">
    <property type="entry name" value="ALADIPTASE"/>
</dbReference>
<evidence type="ECO:0000256" key="3">
    <source>
        <dbReference type="ARBA" id="ARBA00022670"/>
    </source>
</evidence>
<evidence type="ECO:0000313" key="12">
    <source>
        <dbReference type="EMBL" id="KAK7463587.1"/>
    </source>
</evidence>
<dbReference type="InterPro" id="IPR034016">
    <property type="entry name" value="M1_APN-typ"/>
</dbReference>
<reference evidence="12 13" key="1">
    <citation type="submission" date="2024-01" db="EMBL/GenBank/DDBJ databases">
        <title>A draft genome for the cacao thread blight pathogen Marasmiellus scandens.</title>
        <authorList>
            <person name="Baruah I.K."/>
            <person name="Leung J."/>
            <person name="Bukari Y."/>
            <person name="Amoako-Attah I."/>
            <person name="Meinhardt L.W."/>
            <person name="Bailey B.A."/>
            <person name="Cohen S.P."/>
        </authorList>
    </citation>
    <scope>NUCLEOTIDE SEQUENCE [LARGE SCALE GENOMIC DNA]</scope>
    <source>
        <strain evidence="12 13">GH-19</strain>
    </source>
</reference>
<dbReference type="Gene3D" id="2.60.40.1910">
    <property type="match status" value="1"/>
</dbReference>
<proteinExistence type="inferred from homology"/>
<evidence type="ECO:0000259" key="10">
    <source>
        <dbReference type="Pfam" id="PF11838"/>
    </source>
</evidence>
<evidence type="ECO:0000256" key="5">
    <source>
        <dbReference type="ARBA" id="ARBA00022801"/>
    </source>
</evidence>
<feature type="domain" description="Peptidase M1 membrane alanine aminopeptidase" evidence="9">
    <location>
        <begin position="355"/>
        <end position="420"/>
    </location>
</feature>
<dbReference type="SUPFAM" id="SSF55486">
    <property type="entry name" value="Metalloproteases ('zincins'), catalytic domain"/>
    <property type="match status" value="1"/>
</dbReference>
<comment type="caution">
    <text evidence="12">The sequence shown here is derived from an EMBL/GenBank/DDBJ whole genome shotgun (WGS) entry which is preliminary data.</text>
</comment>
<evidence type="ECO:0000313" key="13">
    <source>
        <dbReference type="Proteomes" id="UP001498398"/>
    </source>
</evidence>
<dbReference type="SUPFAM" id="SSF63737">
    <property type="entry name" value="Leukotriene A4 hydrolase N-terminal domain"/>
    <property type="match status" value="1"/>
</dbReference>
<evidence type="ECO:0000256" key="1">
    <source>
        <dbReference type="ARBA" id="ARBA00010136"/>
    </source>
</evidence>
<dbReference type="EC" id="3.4.11.-" evidence="8"/>
<feature type="domain" description="Aminopeptidase N-like N-terminal" evidence="11">
    <location>
        <begin position="13"/>
        <end position="215"/>
    </location>
</feature>
<keyword evidence="6 8" id="KW-0862">Zinc</keyword>
<dbReference type="InterPro" id="IPR045357">
    <property type="entry name" value="Aminopeptidase_N-like_N"/>
</dbReference>
<dbReference type="CDD" id="cd09601">
    <property type="entry name" value="M1_APN-Q_like"/>
    <property type="match status" value="1"/>
</dbReference>
<evidence type="ECO:0000256" key="4">
    <source>
        <dbReference type="ARBA" id="ARBA00022723"/>
    </source>
</evidence>
<protein>
    <recommendedName>
        <fullName evidence="8">Aminopeptidase</fullName>
        <ecNumber evidence="8">3.4.11.-</ecNumber>
    </recommendedName>
</protein>
<dbReference type="InterPro" id="IPR014782">
    <property type="entry name" value="Peptidase_M1_dom"/>
</dbReference>
<evidence type="ECO:0000259" key="9">
    <source>
        <dbReference type="Pfam" id="PF01433"/>
    </source>
</evidence>
<keyword evidence="3 8" id="KW-0645">Protease</keyword>
<comment type="similarity">
    <text evidence="1 8">Belongs to the peptidase M1 family.</text>
</comment>
<organism evidence="12 13">
    <name type="scientific">Marasmiellus scandens</name>
    <dbReference type="NCBI Taxonomy" id="2682957"/>
    <lineage>
        <taxon>Eukaryota</taxon>
        <taxon>Fungi</taxon>
        <taxon>Dikarya</taxon>
        <taxon>Basidiomycota</taxon>
        <taxon>Agaricomycotina</taxon>
        <taxon>Agaricomycetes</taxon>
        <taxon>Agaricomycetidae</taxon>
        <taxon>Agaricales</taxon>
        <taxon>Marasmiineae</taxon>
        <taxon>Omphalotaceae</taxon>
        <taxon>Marasmiellus</taxon>
    </lineage>
</organism>
<accession>A0ABR1JQK6</accession>
<dbReference type="InterPro" id="IPR042097">
    <property type="entry name" value="Aminopeptidase_N-like_N_sf"/>
</dbReference>
<dbReference type="Pfam" id="PF17900">
    <property type="entry name" value="Peptidase_M1_N"/>
    <property type="match status" value="1"/>
</dbReference>
<evidence type="ECO:0000256" key="8">
    <source>
        <dbReference type="RuleBase" id="RU364040"/>
    </source>
</evidence>
<dbReference type="Pfam" id="PF01433">
    <property type="entry name" value="Peptidase_M1"/>
    <property type="match status" value="2"/>
</dbReference>
<evidence type="ECO:0000259" key="11">
    <source>
        <dbReference type="Pfam" id="PF17900"/>
    </source>
</evidence>
<dbReference type="InterPro" id="IPR001930">
    <property type="entry name" value="Peptidase_M1"/>
</dbReference>
<keyword evidence="5 8" id="KW-0378">Hydrolase</keyword>
<keyword evidence="4 8" id="KW-0479">Metal-binding</keyword>
<dbReference type="Gene3D" id="2.60.40.1730">
    <property type="entry name" value="tricorn interacting facor f3 domain"/>
    <property type="match status" value="1"/>
</dbReference>
<dbReference type="PANTHER" id="PTHR11533">
    <property type="entry name" value="PROTEASE M1 ZINC METALLOPROTEASE"/>
    <property type="match status" value="1"/>
</dbReference>
<dbReference type="Gene3D" id="1.10.390.10">
    <property type="entry name" value="Neutral Protease Domain 2"/>
    <property type="match status" value="2"/>
</dbReference>
<keyword evidence="2 8" id="KW-0031">Aminopeptidase</keyword>
<sequence>MSTNEYRLPTNVKPLHYDLTIQTDLDNSLFKGAVKINLDVKDSTSTIILNSNELKIEEAHVRSDEFKGKLAASDISVNVKEKRVIFTFPTTFRAGTHLQLKVRFAGELNNIKVGYYGISYEKDGKNQYYSLTQFEATEARRAFPCWDEPALKATFDITLISKANCVNLSNSAAISDQVFSVNDHSHLALKEVFPTLNDQWKITKFQTTPIMSTYIVAFASGPFEYIESTVTLPISNTTVPLRVYATTSHIHLAQFALDIKAKVLPLYERLFDIPYPLPKLDTLVVHDHTGAMENWGLIIGQADALLVDPGNAATSAKKTVIEMQAHEVAHMWFGNMTTMEWWDYLYLNEGFATLIFDGLSYSKAASVLRMLSTYVGEDKFFKGVSLYLKDHMYGNSVTNDLWEGIGRATGLDIPKLMDNWVKKIGFPVVTVTETPKGIKVRQDRFLATGLAEGKDNETIWSIPLSILTVDSSGKTTIDKTALLDTREKEISLDINNTFKLNAGTNGVYRVLYTSERLEKIAAEAAKSGSCFSLEDKMGLVNDSMALSQAALVKLSSALTLINAMRQEDEYFVWKGISNDLATVAAVWRDHTEIISLLNAFRRSLFSPIVQKLGYTYSNEEPADTTQLRTLAIGACTVAEDMTVVDELRNRFDNYMKTGDDSKIPVDLQKSIYNVAVRYGGREEYNAVKAIYEKPATPTAESAAISALCQASDDSLIKETLHIMLNQARHSDAISFFLGFSVNTRNHAILIDTFKQKYDQLYARFQDTFILKFLIKIGFGSLSTEKDLQETISFFKDKDTTKYSMSLDQALDGIRARIAYQNHSTSDIEAWLKEWKQRTV</sequence>
<evidence type="ECO:0000256" key="2">
    <source>
        <dbReference type="ARBA" id="ARBA00022438"/>
    </source>
</evidence>
<keyword evidence="13" id="KW-1185">Reference proteome</keyword>
<dbReference type="GO" id="GO:0016285">
    <property type="term" value="F:alanyl aminopeptidase activity"/>
    <property type="evidence" value="ECO:0007669"/>
    <property type="project" value="UniProtKB-EC"/>
</dbReference>
<dbReference type="InterPro" id="IPR027268">
    <property type="entry name" value="Peptidase_M4/M1_CTD_sf"/>
</dbReference>
<dbReference type="InterPro" id="IPR050344">
    <property type="entry name" value="Peptidase_M1_aminopeptidases"/>
</dbReference>
<evidence type="ECO:0000256" key="6">
    <source>
        <dbReference type="ARBA" id="ARBA00022833"/>
    </source>
</evidence>
<keyword evidence="7 8" id="KW-0482">Metalloprotease</keyword>